<keyword evidence="1" id="KW-0472">Membrane</keyword>
<proteinExistence type="predicted"/>
<gene>
    <name evidence="2" type="ORF">A4R35_11810</name>
</gene>
<dbReference type="AlphaFoldDB" id="A0A328VKA5"/>
<dbReference type="InterPro" id="IPR015943">
    <property type="entry name" value="WD40/YVTN_repeat-like_dom_sf"/>
</dbReference>
<dbReference type="Proteomes" id="UP000248706">
    <property type="component" value="Unassembled WGS sequence"/>
</dbReference>
<evidence type="ECO:0000313" key="2">
    <source>
        <dbReference type="EMBL" id="RAQ96220.1"/>
    </source>
</evidence>
<dbReference type="GO" id="GO:0010411">
    <property type="term" value="P:xyloglucan metabolic process"/>
    <property type="evidence" value="ECO:0007669"/>
    <property type="project" value="TreeGrafter"/>
</dbReference>
<keyword evidence="3" id="KW-1185">Reference proteome</keyword>
<dbReference type="PANTHER" id="PTHR43739">
    <property type="entry name" value="XYLOGLUCANASE (EUROFUNG)"/>
    <property type="match status" value="1"/>
</dbReference>
<keyword evidence="1" id="KW-0812">Transmembrane</keyword>
<reference evidence="2 3" key="1">
    <citation type="submission" date="2016-08" db="EMBL/GenBank/DDBJ databases">
        <title>Analysis of Carbohydrate Active Enzymes in Thermogemmatispora T81 Reveals Carbohydrate Degradation Ability.</title>
        <authorList>
            <person name="Tomazini A."/>
            <person name="Lal S."/>
            <person name="Stott M."/>
            <person name="Henrissat B."/>
            <person name="Polikarpov I."/>
            <person name="Sparling R."/>
            <person name="Levin D.B."/>
        </authorList>
    </citation>
    <scope>NUCLEOTIDE SEQUENCE [LARGE SCALE GENOMIC DNA]</scope>
    <source>
        <strain evidence="2 3">T81</strain>
    </source>
</reference>
<keyword evidence="1" id="KW-1133">Transmembrane helix</keyword>
<evidence type="ECO:0000313" key="3">
    <source>
        <dbReference type="Proteomes" id="UP000248706"/>
    </source>
</evidence>
<dbReference type="InterPro" id="IPR052025">
    <property type="entry name" value="Xyloglucanase_GH74"/>
</dbReference>
<feature type="transmembrane region" description="Helical" evidence="1">
    <location>
        <begin position="21"/>
        <end position="40"/>
    </location>
</feature>
<dbReference type="OrthoDB" id="144482at2"/>
<dbReference type="RefSeq" id="WP_112429617.1">
    <property type="nucleotide sequence ID" value="NZ_MCIF01000002.1"/>
</dbReference>
<sequence>MAAVLARWHRGRCGRPLRGNIGPTALLIVLFVLLPASMLACSLPGSGQGSALSTPTAVTEGNGFGSAANHVHSLLALPPHVLLLATHYGLFRSEDGGQHWQEVAGGQGQLMEDLMTYSLTVSPLDSQRLYVLTYPNVSNARGTPGLYMSKDQGRTWQLMASSASLTRTTIFLAVAGNDSPNEVYIYLSERQEYGLLVSHDGGSHFRETGKLPFSVISGLLPLPGAPGHLLVYSSAGMALSSDGGLHWQLIAGIHGGIFDATTAGPNQPIYASGDAGMYISRDGGRTFTPSTPGTSARSFFLLTSLVAAPSNPHILYGKTATTIYRSTDGGQSWVSLPMISGNLSELAVDPLNPFQLYLSLSYPTEVYVLSGQGNGAHWQSLTPAST</sequence>
<evidence type="ECO:0000256" key="1">
    <source>
        <dbReference type="SAM" id="Phobius"/>
    </source>
</evidence>
<dbReference type="EMBL" id="MCIF01000002">
    <property type="protein sequence ID" value="RAQ96220.1"/>
    <property type="molecule type" value="Genomic_DNA"/>
</dbReference>
<name>A0A328VKA5_9CHLR</name>
<dbReference type="PANTHER" id="PTHR43739:SF5">
    <property type="entry name" value="EXO-ALPHA-SIALIDASE"/>
    <property type="match status" value="1"/>
</dbReference>
<organism evidence="2 3">
    <name type="scientific">Thermogemmatispora tikiterensis</name>
    <dbReference type="NCBI Taxonomy" id="1825093"/>
    <lineage>
        <taxon>Bacteria</taxon>
        <taxon>Bacillati</taxon>
        <taxon>Chloroflexota</taxon>
        <taxon>Ktedonobacteria</taxon>
        <taxon>Thermogemmatisporales</taxon>
        <taxon>Thermogemmatisporaceae</taxon>
        <taxon>Thermogemmatispora</taxon>
    </lineage>
</organism>
<dbReference type="SUPFAM" id="SSF110296">
    <property type="entry name" value="Oligoxyloglucan reducing end-specific cellobiohydrolase"/>
    <property type="match status" value="1"/>
</dbReference>
<protein>
    <recommendedName>
        <fullName evidence="4">Sortilin N-terminal domain-containing protein</fullName>
    </recommendedName>
</protein>
<accession>A0A328VKA5</accession>
<dbReference type="CDD" id="cd15482">
    <property type="entry name" value="Sialidase_non-viral"/>
    <property type="match status" value="1"/>
</dbReference>
<evidence type="ECO:0008006" key="4">
    <source>
        <dbReference type="Google" id="ProtNLM"/>
    </source>
</evidence>
<comment type="caution">
    <text evidence="2">The sequence shown here is derived from an EMBL/GenBank/DDBJ whole genome shotgun (WGS) entry which is preliminary data.</text>
</comment>
<dbReference type="Gene3D" id="2.130.10.10">
    <property type="entry name" value="YVTN repeat-like/Quinoprotein amine dehydrogenase"/>
    <property type="match status" value="2"/>
</dbReference>